<dbReference type="InterPro" id="IPR029052">
    <property type="entry name" value="Metallo-depent_PP-like"/>
</dbReference>
<dbReference type="Proteomes" id="UP000664698">
    <property type="component" value="Unassembled WGS sequence"/>
</dbReference>
<dbReference type="RefSeq" id="WP_206570896.1">
    <property type="nucleotide sequence ID" value="NZ_JAFKCW010000004.1"/>
</dbReference>
<keyword evidence="1" id="KW-0732">Signal</keyword>
<feature type="signal peptide" evidence="1">
    <location>
        <begin position="1"/>
        <end position="23"/>
    </location>
</feature>
<dbReference type="SUPFAM" id="SSF56300">
    <property type="entry name" value="Metallo-dependent phosphatases"/>
    <property type="match status" value="1"/>
</dbReference>
<organism evidence="3 4">
    <name type="scientific">Algoriphagus aestuariicola</name>
    <dbReference type="NCBI Taxonomy" id="1852016"/>
    <lineage>
        <taxon>Bacteria</taxon>
        <taxon>Pseudomonadati</taxon>
        <taxon>Bacteroidota</taxon>
        <taxon>Cytophagia</taxon>
        <taxon>Cytophagales</taxon>
        <taxon>Cyclobacteriaceae</taxon>
        <taxon>Algoriphagus</taxon>
    </lineage>
</organism>
<reference evidence="3 4" key="1">
    <citation type="submission" date="2021-03" db="EMBL/GenBank/DDBJ databases">
        <title>novel species isolated from a fishpond in China.</title>
        <authorList>
            <person name="Lu H."/>
            <person name="Cai Z."/>
        </authorList>
    </citation>
    <scope>NUCLEOTIDE SEQUENCE [LARGE SCALE GENOMIC DNA]</scope>
    <source>
        <strain evidence="3 4">JCM 31546</strain>
    </source>
</reference>
<evidence type="ECO:0000313" key="3">
    <source>
        <dbReference type="EMBL" id="MBN7802892.1"/>
    </source>
</evidence>
<dbReference type="PANTHER" id="PTHR43143">
    <property type="entry name" value="METALLOPHOSPHOESTERASE, CALCINEURIN SUPERFAMILY"/>
    <property type="match status" value="1"/>
</dbReference>
<protein>
    <submittedName>
        <fullName evidence="3">Metallophosphoesterase</fullName>
    </submittedName>
</protein>
<evidence type="ECO:0000259" key="2">
    <source>
        <dbReference type="Pfam" id="PF00149"/>
    </source>
</evidence>
<feature type="chain" id="PRO_5047053018" evidence="1">
    <location>
        <begin position="24"/>
        <end position="320"/>
    </location>
</feature>
<keyword evidence="4" id="KW-1185">Reference proteome</keyword>
<feature type="domain" description="Calcineurin-like phosphoesterase" evidence="2">
    <location>
        <begin position="28"/>
        <end position="218"/>
    </location>
</feature>
<dbReference type="InterPro" id="IPR051918">
    <property type="entry name" value="STPP_CPPED1"/>
</dbReference>
<dbReference type="Pfam" id="PF00149">
    <property type="entry name" value="Metallophos"/>
    <property type="match status" value="1"/>
</dbReference>
<dbReference type="Gene3D" id="3.60.21.10">
    <property type="match status" value="1"/>
</dbReference>
<name>A0ABS3BUF1_9BACT</name>
<sequence>MKFLSTLLLFTGLGIGTSGFAQKANVVTFGLCTDVHIPTMHDSEYRMTTFIDAMKKEKPDFIIELGDFSIPKPEYQKAYDIWNSFPGEKYHVIGNHEMDGGTTLEKALTYREMTSSYYSFDKNGFHFVVLDGNDKVDPSKKGYQQLIGPEQLAWLRQDLEKSQFPVILFSHQGLSLYKTHQESYGVENFEEVQALLQAHNSLHPDRKVIASFNGHTHTDYTENIGGIWYISTTSMAYHWLGEDYEHIRYSAEVDKNYRWIKFTAPFKEPLFTTVTISSKGTIKIAGKKTEWVGPSPFELGFPENLKPYVHPEISKKKLRF</sequence>
<evidence type="ECO:0000256" key="1">
    <source>
        <dbReference type="SAM" id="SignalP"/>
    </source>
</evidence>
<accession>A0ABS3BUF1</accession>
<gene>
    <name evidence="3" type="ORF">J0A67_18590</name>
</gene>
<dbReference type="InterPro" id="IPR004843">
    <property type="entry name" value="Calcineurin-like_PHP"/>
</dbReference>
<proteinExistence type="predicted"/>
<comment type="caution">
    <text evidence="3">The sequence shown here is derived from an EMBL/GenBank/DDBJ whole genome shotgun (WGS) entry which is preliminary data.</text>
</comment>
<dbReference type="EMBL" id="JAFKCW010000004">
    <property type="protein sequence ID" value="MBN7802892.1"/>
    <property type="molecule type" value="Genomic_DNA"/>
</dbReference>
<evidence type="ECO:0000313" key="4">
    <source>
        <dbReference type="Proteomes" id="UP000664698"/>
    </source>
</evidence>
<dbReference type="PANTHER" id="PTHR43143:SF1">
    <property type="entry name" value="SERINE_THREONINE-PROTEIN PHOSPHATASE CPPED1"/>
    <property type="match status" value="1"/>
</dbReference>